<dbReference type="Proteomes" id="UP000237481">
    <property type="component" value="Unassembled WGS sequence"/>
</dbReference>
<accession>A0A2S4KXQ1</accession>
<keyword evidence="1 20" id="KW-1003">Cell membrane</keyword>
<keyword evidence="9 20" id="KW-0521">NADP</keyword>
<dbReference type="GO" id="GO:0005741">
    <property type="term" value="C:mitochondrial outer membrane"/>
    <property type="evidence" value="ECO:0007669"/>
    <property type="project" value="UniProtKB-SubCell"/>
</dbReference>
<dbReference type="Pfam" id="PF00258">
    <property type="entry name" value="Flavodoxin_1"/>
    <property type="match status" value="1"/>
</dbReference>
<keyword evidence="7 20" id="KW-0256">Endoplasmic reticulum</keyword>
<evidence type="ECO:0000256" key="17">
    <source>
        <dbReference type="ARBA" id="ARBA00023166"/>
    </source>
</evidence>
<dbReference type="EC" id="1.6.2.4" evidence="20 21"/>
<dbReference type="CDD" id="cd06204">
    <property type="entry name" value="CYPOR"/>
    <property type="match status" value="1"/>
</dbReference>
<dbReference type="SUPFAM" id="SSF63380">
    <property type="entry name" value="Riboflavin synthase domain-like"/>
    <property type="match status" value="1"/>
</dbReference>
<comment type="catalytic activity">
    <reaction evidence="19 20 21">
        <text>2 oxidized [cytochrome P450] + NADPH = 2 reduced [cytochrome P450] + NADP(+) + H(+)</text>
        <dbReference type="Rhea" id="RHEA:24040"/>
        <dbReference type="Rhea" id="RHEA-COMP:14627"/>
        <dbReference type="Rhea" id="RHEA-COMP:14628"/>
        <dbReference type="ChEBI" id="CHEBI:15378"/>
        <dbReference type="ChEBI" id="CHEBI:55376"/>
        <dbReference type="ChEBI" id="CHEBI:57783"/>
        <dbReference type="ChEBI" id="CHEBI:58349"/>
        <dbReference type="ChEBI" id="CHEBI:60344"/>
        <dbReference type="EC" id="1.6.2.4"/>
    </reaction>
</comment>
<keyword evidence="13 20" id="KW-0756">Sterol biosynthesis</keyword>
<dbReference type="InterPro" id="IPR017927">
    <property type="entry name" value="FAD-bd_FR_type"/>
</dbReference>
<feature type="transmembrane region" description="Helical" evidence="20">
    <location>
        <begin position="6"/>
        <end position="24"/>
    </location>
</feature>
<reference evidence="24 25" key="1">
    <citation type="submission" date="2018-01" db="EMBL/GenBank/DDBJ databases">
        <title>Harnessing the power of phylogenomics to disentangle the directionality and signatures of interkingdom host jumping in the parasitic fungal genus Tolypocladium.</title>
        <authorList>
            <person name="Quandt C.A."/>
            <person name="Patterson W."/>
            <person name="Spatafora J.W."/>
        </authorList>
    </citation>
    <scope>NUCLEOTIDE SEQUENCE [LARGE SCALE GENOMIC DNA]</scope>
    <source>
        <strain evidence="24 25">NRBC 100945</strain>
    </source>
</reference>
<dbReference type="InterPro" id="IPR017938">
    <property type="entry name" value="Riboflavin_synthase-like_b-brl"/>
</dbReference>
<keyword evidence="12 20" id="KW-0560">Oxidoreductase</keyword>
<comment type="function">
    <text evidence="20">This enzyme is required for electron transfer from NADP to cytochrome P450 in microsomes. It can also provide electron transfer to heme oxygenase and cytochrome B5. Involved in ergosterol biosynthesis.</text>
</comment>
<keyword evidence="2 20" id="KW-0444">Lipid biosynthesis</keyword>
<dbReference type="InterPro" id="IPR023208">
    <property type="entry name" value="P450R"/>
</dbReference>
<dbReference type="GO" id="GO:0005886">
    <property type="term" value="C:plasma membrane"/>
    <property type="evidence" value="ECO:0007669"/>
    <property type="project" value="UniProtKB-SubCell"/>
</dbReference>
<evidence type="ECO:0000256" key="10">
    <source>
        <dbReference type="ARBA" id="ARBA00022955"/>
    </source>
</evidence>
<dbReference type="GO" id="GO:0050661">
    <property type="term" value="F:NADP binding"/>
    <property type="evidence" value="ECO:0007669"/>
    <property type="project" value="UniProtKB-UniRule"/>
</dbReference>
<protein>
    <recommendedName>
        <fullName evidence="20 21">NADPH--cytochrome P450 reductase</fullName>
        <shortName evidence="20">CPR</shortName>
        <shortName evidence="20">P450R</shortName>
        <ecNumber evidence="20 21">1.6.2.4</ecNumber>
    </recommendedName>
</protein>
<organism evidence="24 25">
    <name type="scientific">Tolypocladium paradoxum</name>
    <dbReference type="NCBI Taxonomy" id="94208"/>
    <lineage>
        <taxon>Eukaryota</taxon>
        <taxon>Fungi</taxon>
        <taxon>Dikarya</taxon>
        <taxon>Ascomycota</taxon>
        <taxon>Pezizomycotina</taxon>
        <taxon>Sordariomycetes</taxon>
        <taxon>Hypocreomycetidae</taxon>
        <taxon>Hypocreales</taxon>
        <taxon>Ophiocordycipitaceae</taxon>
        <taxon>Tolypocladium</taxon>
    </lineage>
</organism>
<keyword evidence="16 20" id="KW-0472">Membrane</keyword>
<evidence type="ECO:0000313" key="24">
    <source>
        <dbReference type="EMBL" id="POR34952.1"/>
    </source>
</evidence>
<feature type="binding site" evidence="20">
    <location>
        <begin position="617"/>
        <end position="621"/>
    </location>
    <ligand>
        <name>NADP(+)</name>
        <dbReference type="ChEBI" id="CHEBI:58349"/>
    </ligand>
</feature>
<evidence type="ECO:0000256" key="8">
    <source>
        <dbReference type="ARBA" id="ARBA00022827"/>
    </source>
</evidence>
<keyword evidence="5 20" id="KW-0812">Transmembrane</keyword>
<dbReference type="GO" id="GO:0006696">
    <property type="term" value="P:ergosterol biosynthetic process"/>
    <property type="evidence" value="ECO:0007669"/>
    <property type="project" value="UniProtKB-UniRule"/>
</dbReference>
<dbReference type="InterPro" id="IPR039261">
    <property type="entry name" value="FNR_nucleotide-bd"/>
</dbReference>
<feature type="binding site" evidence="20">
    <location>
        <position position="200"/>
    </location>
    <ligand>
        <name>FMN</name>
        <dbReference type="ChEBI" id="CHEBI:58210"/>
    </ligand>
</feature>
<feature type="binding site" evidence="20">
    <location>
        <position position="691"/>
    </location>
    <ligand>
        <name>FAD</name>
        <dbReference type="ChEBI" id="CHEBI:57692"/>
    </ligand>
</feature>
<dbReference type="SUPFAM" id="SSF52343">
    <property type="entry name" value="Ferredoxin reductase-like, C-terminal NADP-linked domain"/>
    <property type="match status" value="1"/>
</dbReference>
<keyword evidence="4 20" id="KW-0288">FMN</keyword>
<dbReference type="Gene3D" id="3.40.50.80">
    <property type="entry name" value="Nucleotide-binding domain of ferredoxin-NADP reductase (FNR) module"/>
    <property type="match status" value="1"/>
</dbReference>
<dbReference type="GO" id="GO:0003958">
    <property type="term" value="F:NADPH-hemoprotein reductase activity"/>
    <property type="evidence" value="ECO:0007669"/>
    <property type="project" value="UniProtKB-UniRule"/>
</dbReference>
<evidence type="ECO:0000313" key="25">
    <source>
        <dbReference type="Proteomes" id="UP000237481"/>
    </source>
</evidence>
<dbReference type="Pfam" id="PF00667">
    <property type="entry name" value="FAD_binding_1"/>
    <property type="match status" value="1"/>
</dbReference>
<evidence type="ECO:0000256" key="5">
    <source>
        <dbReference type="ARBA" id="ARBA00022692"/>
    </source>
</evidence>
<dbReference type="STRING" id="94208.A0A2S4KXQ1"/>
<evidence type="ECO:0000259" key="23">
    <source>
        <dbReference type="PROSITE" id="PS51384"/>
    </source>
</evidence>
<dbReference type="GO" id="GO:0010181">
    <property type="term" value="F:FMN binding"/>
    <property type="evidence" value="ECO:0007669"/>
    <property type="project" value="UniProtKB-UniRule"/>
</dbReference>
<evidence type="ECO:0000256" key="3">
    <source>
        <dbReference type="ARBA" id="ARBA00022630"/>
    </source>
</evidence>
<keyword evidence="11 20" id="KW-1133">Transmembrane helix</keyword>
<dbReference type="InterPro" id="IPR008254">
    <property type="entry name" value="Flavodoxin/NO_synth"/>
</dbReference>
<evidence type="ECO:0000256" key="18">
    <source>
        <dbReference type="ARBA" id="ARBA00023221"/>
    </source>
</evidence>
<dbReference type="FunFam" id="3.40.50.80:FF:000018">
    <property type="entry name" value="NADPH--cytochrome P450 reductase"/>
    <property type="match status" value="1"/>
</dbReference>
<evidence type="ECO:0000256" key="12">
    <source>
        <dbReference type="ARBA" id="ARBA00023002"/>
    </source>
</evidence>
<evidence type="ECO:0000259" key="22">
    <source>
        <dbReference type="PROSITE" id="PS50902"/>
    </source>
</evidence>
<dbReference type="SUPFAM" id="SSF52218">
    <property type="entry name" value="Flavoproteins"/>
    <property type="match status" value="1"/>
</dbReference>
<dbReference type="GO" id="GO:0050660">
    <property type="term" value="F:flavin adenine dinucleotide binding"/>
    <property type="evidence" value="ECO:0007669"/>
    <property type="project" value="UniProtKB-UniRule"/>
</dbReference>
<dbReference type="FunFam" id="3.40.50.360:FF:000024">
    <property type="entry name" value="NADPH--cytochrome P450 reductase"/>
    <property type="match status" value="1"/>
</dbReference>
<comment type="cofactor">
    <cofactor evidence="20">
        <name>FAD</name>
        <dbReference type="ChEBI" id="CHEBI:57692"/>
    </cofactor>
    <text evidence="20">Binds 1 FAD per monomer.</text>
</comment>
<dbReference type="FunFam" id="1.20.990.10:FF:000009">
    <property type="entry name" value="NADPH--cytochrome P450 reductase"/>
    <property type="match status" value="1"/>
</dbReference>
<dbReference type="FunFam" id="2.40.30.10:FF:000100">
    <property type="entry name" value="NADPH--cytochrome P450 reductase"/>
    <property type="match status" value="1"/>
</dbReference>
<proteinExistence type="inferred from homology"/>
<evidence type="ECO:0000256" key="21">
    <source>
        <dbReference type="PIRNR" id="PIRNR000208"/>
    </source>
</evidence>
<evidence type="ECO:0000256" key="9">
    <source>
        <dbReference type="ARBA" id="ARBA00022857"/>
    </source>
</evidence>
<feature type="binding site" evidence="20">
    <location>
        <begin position="611"/>
        <end position="612"/>
    </location>
    <ligand>
        <name>NADP(+)</name>
        <dbReference type="ChEBI" id="CHEBI:58349"/>
    </ligand>
</feature>
<comment type="similarity">
    <text evidence="20">Belongs to the NADPH--cytochrome P450 reductase family.</text>
</comment>
<comment type="similarity">
    <text evidence="20 21">In the C-terminal section; belongs to the flavoprotein pyridine nucleotide cytochrome reductase family.</text>
</comment>
<evidence type="ECO:0000256" key="19">
    <source>
        <dbReference type="ARBA" id="ARBA00049342"/>
    </source>
</evidence>
<dbReference type="InterPro" id="IPR001094">
    <property type="entry name" value="Flavdoxin-like"/>
</dbReference>
<feature type="binding site" evidence="20">
    <location>
        <position position="292"/>
    </location>
    <ligand>
        <name>NADP(+)</name>
        <dbReference type="ChEBI" id="CHEBI:58349"/>
    </ligand>
</feature>
<dbReference type="PROSITE" id="PS51384">
    <property type="entry name" value="FAD_FR"/>
    <property type="match status" value="1"/>
</dbReference>
<keyword evidence="8 20" id="KW-0274">FAD</keyword>
<dbReference type="Pfam" id="PF00175">
    <property type="entry name" value="NAD_binding_1"/>
    <property type="match status" value="1"/>
</dbReference>
<evidence type="ECO:0000256" key="2">
    <source>
        <dbReference type="ARBA" id="ARBA00022516"/>
    </source>
</evidence>
<feature type="binding site" evidence="20">
    <location>
        <begin position="71"/>
        <end position="76"/>
    </location>
    <ligand>
        <name>FMN</name>
        <dbReference type="ChEBI" id="CHEBI:58210"/>
    </ligand>
</feature>
<feature type="domain" description="Flavodoxin-like" evidence="22">
    <location>
        <begin position="65"/>
        <end position="217"/>
    </location>
</feature>
<evidence type="ECO:0000256" key="1">
    <source>
        <dbReference type="ARBA" id="ARBA00022475"/>
    </source>
</evidence>
<evidence type="ECO:0000256" key="7">
    <source>
        <dbReference type="ARBA" id="ARBA00022824"/>
    </source>
</evidence>
<dbReference type="Gene3D" id="1.20.990.10">
    <property type="entry name" value="NADPH-cytochrome p450 Reductase, Chain A, domain 3"/>
    <property type="match status" value="1"/>
</dbReference>
<name>A0A2S4KXQ1_9HYPO</name>
<keyword evidence="14 20" id="KW-0443">Lipid metabolism</keyword>
<comment type="caution">
    <text evidence="24">The sequence shown here is derived from an EMBL/GenBank/DDBJ whole genome shotgun (WGS) entry which is preliminary data.</text>
</comment>
<dbReference type="PRINTS" id="PR00371">
    <property type="entry name" value="FPNCR"/>
</dbReference>
<feature type="binding site" evidence="20">
    <location>
        <begin position="165"/>
        <end position="174"/>
    </location>
    <ligand>
        <name>FMN</name>
        <dbReference type="ChEBI" id="CHEBI:58210"/>
    </ligand>
</feature>
<evidence type="ECO:0000256" key="13">
    <source>
        <dbReference type="ARBA" id="ARBA00023011"/>
    </source>
</evidence>
<feature type="binding site" evidence="20">
    <location>
        <begin position="448"/>
        <end position="451"/>
    </location>
    <ligand>
        <name>FAD</name>
        <dbReference type="ChEBI" id="CHEBI:57692"/>
    </ligand>
</feature>
<evidence type="ECO:0000256" key="16">
    <source>
        <dbReference type="ARBA" id="ARBA00023136"/>
    </source>
</evidence>
<keyword evidence="17 20" id="KW-1207">Sterol metabolism</keyword>
<dbReference type="PANTHER" id="PTHR19384">
    <property type="entry name" value="NITRIC OXIDE SYNTHASE-RELATED"/>
    <property type="match status" value="1"/>
</dbReference>
<keyword evidence="6 20" id="KW-1000">Mitochondrion outer membrane</keyword>
<dbReference type="HAMAP" id="MF_03212">
    <property type="entry name" value="NCPR"/>
    <property type="match status" value="1"/>
</dbReference>
<keyword evidence="10 20" id="KW-0752">Steroid biosynthesis</keyword>
<evidence type="ECO:0000256" key="14">
    <source>
        <dbReference type="ARBA" id="ARBA00023098"/>
    </source>
</evidence>
<dbReference type="Gene3D" id="3.40.50.360">
    <property type="match status" value="1"/>
</dbReference>
<feature type="binding site" evidence="20">
    <location>
        <begin position="122"/>
        <end position="125"/>
    </location>
    <ligand>
        <name>FMN</name>
        <dbReference type="ChEBI" id="CHEBI:58210"/>
    </ligand>
</feature>
<dbReference type="PROSITE" id="PS50902">
    <property type="entry name" value="FLAVODOXIN_LIKE"/>
    <property type="match status" value="1"/>
</dbReference>
<dbReference type="PRINTS" id="PR00369">
    <property type="entry name" value="FLAVODOXIN"/>
</dbReference>
<dbReference type="InterPro" id="IPR003097">
    <property type="entry name" value="CysJ-like_FAD-binding"/>
</dbReference>
<dbReference type="GO" id="GO:0005829">
    <property type="term" value="C:cytosol"/>
    <property type="evidence" value="ECO:0007669"/>
    <property type="project" value="TreeGrafter"/>
</dbReference>
<feature type="binding site" evidence="20">
    <location>
        <begin position="466"/>
        <end position="468"/>
    </location>
    <ligand>
        <name>FAD</name>
        <dbReference type="ChEBI" id="CHEBI:57692"/>
    </ligand>
</feature>
<gene>
    <name evidence="20" type="primary">cprA</name>
    <name evidence="24" type="ORF">TPAR_04864</name>
</gene>
<feature type="domain" description="FAD-binding FR-type" evidence="23">
    <location>
        <begin position="273"/>
        <end position="535"/>
    </location>
</feature>
<dbReference type="Gene3D" id="2.40.30.10">
    <property type="entry name" value="Translation factors"/>
    <property type="match status" value="2"/>
</dbReference>
<dbReference type="InterPro" id="IPR029039">
    <property type="entry name" value="Flavoprotein-like_sf"/>
</dbReference>
<dbReference type="PANTHER" id="PTHR19384:SF17">
    <property type="entry name" value="NADPH--CYTOCHROME P450 REDUCTASE"/>
    <property type="match status" value="1"/>
</dbReference>
<feature type="binding site" evidence="20">
    <location>
        <position position="653"/>
    </location>
    <ligand>
        <name>NADP(+)</name>
        <dbReference type="ChEBI" id="CHEBI:58349"/>
    </ligand>
</feature>
<evidence type="ECO:0000256" key="6">
    <source>
        <dbReference type="ARBA" id="ARBA00022787"/>
    </source>
</evidence>
<dbReference type="InterPro" id="IPR023173">
    <property type="entry name" value="NADPH_Cyt_P450_Rdtase_alpha"/>
</dbReference>
<dbReference type="PIRSF" id="PIRSF000208">
    <property type="entry name" value="P450R"/>
    <property type="match status" value="1"/>
</dbReference>
<evidence type="ECO:0000256" key="20">
    <source>
        <dbReference type="HAMAP-Rule" id="MF_03212"/>
    </source>
</evidence>
<dbReference type="InterPro" id="IPR001709">
    <property type="entry name" value="Flavoprot_Pyr_Nucl_cyt_Rdtase"/>
</dbReference>
<dbReference type="EMBL" id="PKSG01000479">
    <property type="protein sequence ID" value="POR34952.1"/>
    <property type="molecule type" value="Genomic_DNA"/>
</dbReference>
<keyword evidence="25" id="KW-1185">Reference proteome</keyword>
<comment type="similarity">
    <text evidence="20">In the N-terminal section; belongs to the flavodoxin family.</text>
</comment>
<comment type="subcellular location">
    <subcellularLocation>
        <location evidence="20">Endoplasmic reticulum membrane</location>
        <topology evidence="20">Single-pass membrane protein</topology>
        <orientation evidence="20">Cytoplasmic side</orientation>
    </subcellularLocation>
    <subcellularLocation>
        <location evidence="20">Mitochondrion outer membrane</location>
        <topology evidence="20">Single-pass membrane protein</topology>
        <orientation evidence="20">Cytoplasmic side</orientation>
    </subcellularLocation>
    <subcellularLocation>
        <location evidence="20">Cell membrane</location>
        <topology evidence="20">Single-pass membrane protein</topology>
        <orientation evidence="20">Cytoplasmic side</orientation>
    </subcellularLocation>
</comment>
<comment type="cofactor">
    <cofactor evidence="20">
        <name>FMN</name>
        <dbReference type="ChEBI" id="CHEBI:58210"/>
    </cofactor>
    <text evidence="20">Binds 1 FMN per monomer.</text>
</comment>
<keyword evidence="15 20" id="KW-0496">Mitochondrion</keyword>
<comment type="caution">
    <text evidence="20">Lacks conserved residue(s) required for the propagation of feature annotation.</text>
</comment>
<dbReference type="GO" id="GO:0005789">
    <property type="term" value="C:endoplasmic reticulum membrane"/>
    <property type="evidence" value="ECO:0007669"/>
    <property type="project" value="UniProtKB-SubCell"/>
</dbReference>
<dbReference type="InterPro" id="IPR001433">
    <property type="entry name" value="OxRdtase_FAD/NAD-bd"/>
</dbReference>
<evidence type="ECO:0000256" key="11">
    <source>
        <dbReference type="ARBA" id="ARBA00022989"/>
    </source>
</evidence>
<keyword evidence="3 20" id="KW-0285">Flavoprotein</keyword>
<keyword evidence="18 20" id="KW-0753">Steroid metabolism</keyword>
<dbReference type="AlphaFoldDB" id="A0A2S4KXQ1"/>
<evidence type="ECO:0000256" key="4">
    <source>
        <dbReference type="ARBA" id="ARBA00022643"/>
    </source>
</evidence>
<feature type="binding site" evidence="20">
    <location>
        <position position="549"/>
    </location>
    <ligand>
        <name>NADP(+)</name>
        <dbReference type="ChEBI" id="CHEBI:58349"/>
    </ligand>
</feature>
<sequence length="692" mass="77336">MAQRDTVDVIILALILLGTAIYFIRGKYWTKTQASRDNATASIDDTKAIPTRDLPRQLQEEGKDCVILYGSQTGTAEDYASRLAKEGKTRFALKTMVAGLDEYDFENIGDFPNDKVIMFVMATYGEGEPTDNAVEFYELITADNPASHECNGPPLDNLNYVAFGLGNSTYEHYNATMRNVDKYLTCRGAHRIGDLGEGDDGAGTTEDDFLAWKDRMWAELSKKFGLKEHVVVYEPALAVVSSDGLTIGCSEVFLGEPNEMHLQGKVRGPFDANNPYVAPIVNSEELFSANDRNCVHIDIDIGGSNLTYQTGDHIAIWPSNPDNEVDRFLAVMGLTEKRHDVINITAIEPTAKVAFPSPTTYDALARYYLEIGAPASRQFVSTLATFSPTNEIKAEMTKLGKDKDYFYEKSGRYLYNIARLLETIGKGEIWDNAPFSAFIESMNKLQPRFYSISSSSLVHPQQVSITVVVESRLIPGRSDPFRGIATNYLFALKQTQKHDSRPEPIDPTYKLAGPRNNYDGNRIPVYIRHSKFKLPLDHEQPVIMIGPGTGVAPFRGFVQERARLAQCGTNVGRMLLFFGCRKSSEDFVYKSEWEEYGSVLSGKFELITAFSRESNKKVYVQHRLQERAIEVNELLSRKAHVYVCGDAANMAREVRAALAQIIAEGRGVALQTGEETVKQMKATNQYQEDVWS</sequence>
<evidence type="ECO:0000256" key="15">
    <source>
        <dbReference type="ARBA" id="ARBA00023128"/>
    </source>
</evidence>
<dbReference type="OrthoDB" id="1856718at2759"/>